<dbReference type="GO" id="GO:0008270">
    <property type="term" value="F:zinc ion binding"/>
    <property type="evidence" value="ECO:0007669"/>
    <property type="project" value="UniProtKB-KW"/>
</dbReference>
<dbReference type="AlphaFoldDB" id="A0A8B8C9T2"/>
<evidence type="ECO:0000256" key="2">
    <source>
        <dbReference type="SAM" id="Coils"/>
    </source>
</evidence>
<keyword evidence="1" id="KW-0862">Zinc</keyword>
<keyword evidence="2" id="KW-0175">Coiled coil</keyword>
<dbReference type="SMART" id="SM00336">
    <property type="entry name" value="BBOX"/>
    <property type="match status" value="1"/>
</dbReference>
<dbReference type="GeneID" id="111117647"/>
<organism evidence="4 5">
    <name type="scientific">Crassostrea virginica</name>
    <name type="common">Eastern oyster</name>
    <dbReference type="NCBI Taxonomy" id="6565"/>
    <lineage>
        <taxon>Eukaryota</taxon>
        <taxon>Metazoa</taxon>
        <taxon>Spiralia</taxon>
        <taxon>Lophotrochozoa</taxon>
        <taxon>Mollusca</taxon>
        <taxon>Bivalvia</taxon>
        <taxon>Autobranchia</taxon>
        <taxon>Pteriomorphia</taxon>
        <taxon>Ostreida</taxon>
        <taxon>Ostreoidea</taxon>
        <taxon>Ostreidae</taxon>
        <taxon>Crassostrea</taxon>
    </lineage>
</organism>
<sequence length="271" mass="31347">MCTSFFFHRILDTTGTLTKLAMSRHTNRWSVNSIQCQLVDEYSGQHYVECDNCETEPAQFYCLTCQGHLCEECKETHVTRRLTQGHEVILLSEYIKNPSVGHDVKGKVPCACDIKRDLREERERINKVLIPSLEKIRDEEYERKESLCGKVNNMIEEFENHCENLIDRLTRIKEKTANRLERKQEEISDAIDNTIDKIDSKIGKLERRSSKIDDALDWASEDLSEDLCKRVDESKLFPKLPIVDIKEFSPGSLEKKSLQAVVGELPVINLQ</sequence>
<dbReference type="Proteomes" id="UP000694844">
    <property type="component" value="Chromosome 10"/>
</dbReference>
<reference evidence="5" key="1">
    <citation type="submission" date="2025-08" db="UniProtKB">
        <authorList>
            <consortium name="RefSeq"/>
        </authorList>
    </citation>
    <scope>IDENTIFICATION</scope>
    <source>
        <tissue evidence="5">Whole sample</tissue>
    </source>
</reference>
<dbReference type="InterPro" id="IPR000315">
    <property type="entry name" value="Znf_B-box"/>
</dbReference>
<evidence type="ECO:0000313" key="4">
    <source>
        <dbReference type="Proteomes" id="UP000694844"/>
    </source>
</evidence>
<gene>
    <name evidence="5" type="primary">LOC111117647</name>
</gene>
<dbReference type="RefSeq" id="XP_022312512.1">
    <property type="nucleotide sequence ID" value="XM_022456804.1"/>
</dbReference>
<feature type="coiled-coil region" evidence="2">
    <location>
        <begin position="155"/>
        <end position="197"/>
    </location>
</feature>
<proteinExistence type="predicted"/>
<keyword evidence="4" id="KW-1185">Reference proteome</keyword>
<feature type="domain" description="B box-type" evidence="3">
    <location>
        <begin position="45"/>
        <end position="91"/>
    </location>
</feature>
<dbReference type="SUPFAM" id="SSF57845">
    <property type="entry name" value="B-box zinc-binding domain"/>
    <property type="match status" value="1"/>
</dbReference>
<dbReference type="Gene3D" id="4.10.830.40">
    <property type="match status" value="1"/>
</dbReference>
<keyword evidence="1" id="KW-0479">Metal-binding</keyword>
<dbReference type="KEGG" id="cvn:111117647"/>
<accession>A0A8B8C9T2</accession>
<dbReference type="OrthoDB" id="6199590at2759"/>
<evidence type="ECO:0000313" key="5">
    <source>
        <dbReference type="RefSeq" id="XP_022312512.1"/>
    </source>
</evidence>
<dbReference type="SUPFAM" id="SSF58113">
    <property type="entry name" value="Apolipoprotein A-I"/>
    <property type="match status" value="1"/>
</dbReference>
<dbReference type="Pfam" id="PF00643">
    <property type="entry name" value="zf-B_box"/>
    <property type="match status" value="1"/>
</dbReference>
<keyword evidence="1" id="KW-0863">Zinc-finger</keyword>
<dbReference type="PROSITE" id="PS50119">
    <property type="entry name" value="ZF_BBOX"/>
    <property type="match status" value="1"/>
</dbReference>
<name>A0A8B8C9T2_CRAVI</name>
<evidence type="ECO:0000259" key="3">
    <source>
        <dbReference type="PROSITE" id="PS50119"/>
    </source>
</evidence>
<protein>
    <submittedName>
        <fullName evidence="5">Probable RING finger protein 207 homolog isoform X1</fullName>
    </submittedName>
</protein>
<evidence type="ECO:0000256" key="1">
    <source>
        <dbReference type="PROSITE-ProRule" id="PRU00024"/>
    </source>
</evidence>